<dbReference type="SUPFAM" id="SSF53474">
    <property type="entry name" value="alpha/beta-Hydrolases"/>
    <property type="match status" value="1"/>
</dbReference>
<evidence type="ECO:0000256" key="1">
    <source>
        <dbReference type="SAM" id="MobiDB-lite"/>
    </source>
</evidence>
<reference evidence="2" key="1">
    <citation type="submission" date="2020-07" db="EMBL/GenBank/DDBJ databases">
        <authorList>
            <person name="Lin J."/>
        </authorList>
    </citation>
    <scope>NUCLEOTIDE SEQUENCE</scope>
</reference>
<feature type="region of interest" description="Disordered" evidence="1">
    <location>
        <begin position="37"/>
        <end position="59"/>
    </location>
</feature>
<organism evidence="2">
    <name type="scientific">Ananas comosus var. bracteatus</name>
    <name type="common">red pineapple</name>
    <dbReference type="NCBI Taxonomy" id="296719"/>
    <lineage>
        <taxon>Eukaryota</taxon>
        <taxon>Viridiplantae</taxon>
        <taxon>Streptophyta</taxon>
        <taxon>Embryophyta</taxon>
        <taxon>Tracheophyta</taxon>
        <taxon>Spermatophyta</taxon>
        <taxon>Magnoliopsida</taxon>
        <taxon>Liliopsida</taxon>
        <taxon>Poales</taxon>
        <taxon>Bromeliaceae</taxon>
        <taxon>Bromelioideae</taxon>
        <taxon>Ananas</taxon>
    </lineage>
</organism>
<accession>A0A6V7PH99</accession>
<name>A0A6V7PH99_ANACO</name>
<dbReference type="Gene3D" id="3.40.50.1820">
    <property type="entry name" value="alpha/beta hydrolase"/>
    <property type="match status" value="1"/>
</dbReference>
<feature type="region of interest" description="Disordered" evidence="1">
    <location>
        <begin position="91"/>
        <end position="117"/>
    </location>
</feature>
<dbReference type="PANTHER" id="PTHR43689">
    <property type="entry name" value="HYDROLASE"/>
    <property type="match status" value="1"/>
</dbReference>
<dbReference type="AlphaFoldDB" id="A0A6V7PH99"/>
<feature type="compositionally biased region" description="Gly residues" evidence="1">
    <location>
        <begin position="140"/>
        <end position="150"/>
    </location>
</feature>
<feature type="region of interest" description="Disordered" evidence="1">
    <location>
        <begin position="129"/>
        <end position="150"/>
    </location>
</feature>
<dbReference type="InterPro" id="IPR029058">
    <property type="entry name" value="AB_hydrolase_fold"/>
</dbReference>
<feature type="compositionally biased region" description="Low complexity" evidence="1">
    <location>
        <begin position="130"/>
        <end position="139"/>
    </location>
</feature>
<proteinExistence type="predicted"/>
<dbReference type="PANTHER" id="PTHR43689:SF57">
    <property type="entry name" value="ALPHA_BETA-HYDROLASES SUPERFAMILY PROTEIN"/>
    <property type="match status" value="1"/>
</dbReference>
<feature type="compositionally biased region" description="Gly residues" evidence="1">
    <location>
        <begin position="49"/>
        <end position="58"/>
    </location>
</feature>
<sequence length="336" mass="36579">MIRGKIDRQRPTRPVPCWSDCCCKICNSWSTAATLPALRSRGGPKSRRGGGAGDGGRGVHPRIHLVVDVLDGDGVSGIQRADKVEVPPLRDRPAGVRAQPEADGLAVHSAGAPGDDREVGAEAVRDREIPPGGALAGVDPGPGAGGEAPGGGAVADAGGAAYFPVPKGEERAAGQYVMRQVAPRRVWPAIAFGASMACWYEHVSRTICLTICKHHRLWDLLFRLLTRNRMRTFLIEGFMCHTHNAAWHTLHNIICGSANKMENYLDIVKNQLKCNVTIFHGRKDELLPVDCSYAVGSKIPRARVKIYDEKDHITVVVGQERVFARELEEIWKNAMH</sequence>
<gene>
    <name evidence="2" type="ORF">CB5_LOCUS13304</name>
</gene>
<protein>
    <submittedName>
        <fullName evidence="2">Uncharacterized protein</fullName>
    </submittedName>
</protein>
<evidence type="ECO:0000313" key="2">
    <source>
        <dbReference type="EMBL" id="CAD1830093.1"/>
    </source>
</evidence>
<dbReference type="EMBL" id="LR862148">
    <property type="protein sequence ID" value="CAD1830093.1"/>
    <property type="molecule type" value="Genomic_DNA"/>
</dbReference>